<keyword evidence="3" id="KW-1185">Reference proteome</keyword>
<name>A0A1E7N8K6_KITAU</name>
<comment type="caution">
    <text evidence="2">The sequence shown here is derived from an EMBL/GenBank/DDBJ whole genome shotgun (WGS) entry which is preliminary data.</text>
</comment>
<evidence type="ECO:0000313" key="2">
    <source>
        <dbReference type="EMBL" id="OEV37021.1"/>
    </source>
</evidence>
<dbReference type="OrthoDB" id="4350986at2"/>
<gene>
    <name evidence="2" type="ORF">HS99_0004105</name>
</gene>
<feature type="compositionally biased region" description="Basic and acidic residues" evidence="1">
    <location>
        <begin position="143"/>
        <end position="152"/>
    </location>
</feature>
<evidence type="ECO:0000256" key="1">
    <source>
        <dbReference type="SAM" id="MobiDB-lite"/>
    </source>
</evidence>
<dbReference type="RefSeq" id="WP_043389300.1">
    <property type="nucleotide sequence ID" value="NZ_CP020567.1"/>
</dbReference>
<dbReference type="Proteomes" id="UP000037395">
    <property type="component" value="Unassembled WGS sequence"/>
</dbReference>
<feature type="compositionally biased region" description="Low complexity" evidence="1">
    <location>
        <begin position="165"/>
        <end position="176"/>
    </location>
</feature>
<feature type="region of interest" description="Disordered" evidence="1">
    <location>
        <begin position="143"/>
        <end position="244"/>
    </location>
</feature>
<organism evidence="2 3">
    <name type="scientific">Kitasatospora aureofaciens</name>
    <name type="common">Streptomyces aureofaciens</name>
    <dbReference type="NCBI Taxonomy" id="1894"/>
    <lineage>
        <taxon>Bacteria</taxon>
        <taxon>Bacillati</taxon>
        <taxon>Actinomycetota</taxon>
        <taxon>Actinomycetes</taxon>
        <taxon>Kitasatosporales</taxon>
        <taxon>Streptomycetaceae</taxon>
        <taxon>Kitasatospora</taxon>
    </lineage>
</organism>
<proteinExistence type="predicted"/>
<dbReference type="KEGG" id="kau:B6264_24895"/>
<dbReference type="AlphaFoldDB" id="A0A1E7N8K6"/>
<sequence>MAARRHTVPGHLVGAGRVTLSRTGGGAGPDWGAYAVLYTTRPVDGGSEAVIGYCMPDDPLLDPAWGLHRQQPYGPAGTARHPLGDYAAASDPARGRSESPASYGQRMALFLLRIATATRLVHSPRITDLPWADWTLATEQHVHLAPDPDHPGRGGPATTRFALAGSSPSGPSSPEPVGGPGWGRRPRRVPEGSSTAMTTATARPRGDPGRCPGRRLPTAISPLVLPGTPRRRFQGHPGRVARDP</sequence>
<feature type="region of interest" description="Disordered" evidence="1">
    <location>
        <begin position="73"/>
        <end position="100"/>
    </location>
</feature>
<evidence type="ECO:0000313" key="3">
    <source>
        <dbReference type="Proteomes" id="UP000037395"/>
    </source>
</evidence>
<accession>A0A1E7N8K6</accession>
<reference evidence="2" key="1">
    <citation type="submission" date="2016-08" db="EMBL/GenBank/DDBJ databases">
        <title>Sequencing, Assembly and Comparative Genomics of S. aureofaciens ATCC 10762.</title>
        <authorList>
            <person name="Gradnigo J.S."/>
            <person name="Johnson N."/>
            <person name="Somerville G.A."/>
        </authorList>
    </citation>
    <scope>NUCLEOTIDE SEQUENCE [LARGE SCALE GENOMIC DNA]</scope>
    <source>
        <strain evidence="2">ATCC 10762</strain>
    </source>
</reference>
<dbReference type="EMBL" id="JPRF03000021">
    <property type="protein sequence ID" value="OEV37021.1"/>
    <property type="molecule type" value="Genomic_DNA"/>
</dbReference>
<protein>
    <submittedName>
        <fullName evidence="2">Uncharacterized protein</fullName>
    </submittedName>
</protein>